<accession>A0AA38M9F0</accession>
<dbReference type="EMBL" id="JALNTZ010000006">
    <property type="protein sequence ID" value="KAJ3648081.1"/>
    <property type="molecule type" value="Genomic_DNA"/>
</dbReference>
<evidence type="ECO:0000313" key="2">
    <source>
        <dbReference type="Proteomes" id="UP001168821"/>
    </source>
</evidence>
<evidence type="ECO:0000313" key="1">
    <source>
        <dbReference type="EMBL" id="KAJ3648081.1"/>
    </source>
</evidence>
<dbReference type="Proteomes" id="UP001168821">
    <property type="component" value="Unassembled WGS sequence"/>
</dbReference>
<reference evidence="1" key="1">
    <citation type="journal article" date="2023" name="G3 (Bethesda)">
        <title>Whole genome assemblies of Zophobas morio and Tenebrio molitor.</title>
        <authorList>
            <person name="Kaur S."/>
            <person name="Stinson S.A."/>
            <person name="diCenzo G.C."/>
        </authorList>
    </citation>
    <scope>NUCLEOTIDE SEQUENCE</scope>
    <source>
        <strain evidence="1">QUZm001</strain>
    </source>
</reference>
<dbReference type="AlphaFoldDB" id="A0AA38M9F0"/>
<protein>
    <submittedName>
        <fullName evidence="1">Uncharacterized protein</fullName>
    </submittedName>
</protein>
<name>A0AA38M9F0_9CUCU</name>
<sequence>MREELGVAEILEQRFQKCSRIFRINEKRHAHINFTSLGPLFQSFICFFGSLQTAHTNEIKYPYASNSQHGNEISFERIRSREIEQEVHVQDLELGGEGVKSRDMHKLRLR</sequence>
<gene>
    <name evidence="1" type="ORF">Zmor_019917</name>
</gene>
<keyword evidence="2" id="KW-1185">Reference proteome</keyword>
<organism evidence="1 2">
    <name type="scientific">Zophobas morio</name>
    <dbReference type="NCBI Taxonomy" id="2755281"/>
    <lineage>
        <taxon>Eukaryota</taxon>
        <taxon>Metazoa</taxon>
        <taxon>Ecdysozoa</taxon>
        <taxon>Arthropoda</taxon>
        <taxon>Hexapoda</taxon>
        <taxon>Insecta</taxon>
        <taxon>Pterygota</taxon>
        <taxon>Neoptera</taxon>
        <taxon>Endopterygota</taxon>
        <taxon>Coleoptera</taxon>
        <taxon>Polyphaga</taxon>
        <taxon>Cucujiformia</taxon>
        <taxon>Tenebrionidae</taxon>
        <taxon>Zophobas</taxon>
    </lineage>
</organism>
<proteinExistence type="predicted"/>
<comment type="caution">
    <text evidence="1">The sequence shown here is derived from an EMBL/GenBank/DDBJ whole genome shotgun (WGS) entry which is preliminary data.</text>
</comment>